<evidence type="ECO:0000313" key="7">
    <source>
        <dbReference type="Proteomes" id="UP001369815"/>
    </source>
</evidence>
<evidence type="ECO:0000313" key="6">
    <source>
        <dbReference type="EMBL" id="KAK6952707.1"/>
    </source>
</evidence>
<dbReference type="PROSITE" id="PS50297">
    <property type="entry name" value="ANK_REP_REGION"/>
    <property type="match status" value="3"/>
</dbReference>
<name>A0AAX6MJX4_9PEZI</name>
<dbReference type="SUPFAM" id="SSF48403">
    <property type="entry name" value="Ankyrin repeat"/>
    <property type="match status" value="1"/>
</dbReference>
<accession>A0AAX6MJX4</accession>
<dbReference type="InterPro" id="IPR031348">
    <property type="entry name" value="PigL_N"/>
</dbReference>
<keyword evidence="7" id="KW-1185">Reference proteome</keyword>
<dbReference type="InterPro" id="IPR002110">
    <property type="entry name" value="Ankyrin_rpt"/>
</dbReference>
<feature type="repeat" description="ANK" evidence="3">
    <location>
        <begin position="359"/>
        <end position="391"/>
    </location>
</feature>
<reference evidence="6 7" key="1">
    <citation type="journal article" date="2024" name="Front Chem Biol">
        <title>Unveiling the potential of Daldinia eschscholtzii MFLUCC 19-0629 through bioactivity and bioinformatics studies for enhanced sustainable agriculture production.</title>
        <authorList>
            <person name="Brooks S."/>
            <person name="Weaver J.A."/>
            <person name="Klomchit A."/>
            <person name="Alharthi S.A."/>
            <person name="Onlamun T."/>
            <person name="Nurani R."/>
            <person name="Vong T.K."/>
            <person name="Alberti F."/>
            <person name="Greco C."/>
        </authorList>
    </citation>
    <scope>NUCLEOTIDE SEQUENCE [LARGE SCALE GENOMIC DNA]</scope>
    <source>
        <strain evidence="6">MFLUCC 19-0629</strain>
    </source>
</reference>
<dbReference type="Pfam" id="PF17111">
    <property type="entry name" value="PigL_N"/>
    <property type="match status" value="1"/>
</dbReference>
<feature type="region of interest" description="Disordered" evidence="4">
    <location>
        <begin position="198"/>
        <end position="217"/>
    </location>
</feature>
<evidence type="ECO:0000256" key="1">
    <source>
        <dbReference type="ARBA" id="ARBA00022737"/>
    </source>
</evidence>
<dbReference type="Proteomes" id="UP001369815">
    <property type="component" value="Unassembled WGS sequence"/>
</dbReference>
<feature type="repeat" description="ANK" evidence="3">
    <location>
        <begin position="392"/>
        <end position="420"/>
    </location>
</feature>
<dbReference type="PANTHER" id="PTHR24198:SF165">
    <property type="entry name" value="ANKYRIN REPEAT-CONTAINING PROTEIN-RELATED"/>
    <property type="match status" value="1"/>
</dbReference>
<dbReference type="EMBL" id="JBANMG010000005">
    <property type="protein sequence ID" value="KAK6952707.1"/>
    <property type="molecule type" value="Genomic_DNA"/>
</dbReference>
<dbReference type="AlphaFoldDB" id="A0AAX6MJX4"/>
<proteinExistence type="predicted"/>
<evidence type="ECO:0000259" key="5">
    <source>
        <dbReference type="Pfam" id="PF17111"/>
    </source>
</evidence>
<dbReference type="SMART" id="SM00248">
    <property type="entry name" value="ANK"/>
    <property type="match status" value="7"/>
</dbReference>
<protein>
    <recommendedName>
        <fullName evidence="5">Azaphilone pigments biosynthesis cluster protein L N-terminal domain-containing protein</fullName>
    </recommendedName>
</protein>
<feature type="repeat" description="ANK" evidence="3">
    <location>
        <begin position="263"/>
        <end position="295"/>
    </location>
</feature>
<evidence type="ECO:0000256" key="4">
    <source>
        <dbReference type="SAM" id="MobiDB-lite"/>
    </source>
</evidence>
<feature type="compositionally biased region" description="Polar residues" evidence="4">
    <location>
        <begin position="208"/>
        <end position="217"/>
    </location>
</feature>
<sequence length="614" mass="67506">MADPLSMAASVIGVAGLAVSTARTLVSLIQEMADAPQEILHIRRDVQNLSAVLGSLQDTCAKYNLKSEDLALESNLAECINLCQDSMQSIHTLITPLKGTGRRSPIRMVGWVIRKGEIKALRERLQEGRSLEGKGQDEIKNDVNKIYEKLSSELRGRDSGKRVRKRMEDDVASVSAFGGRRQSISQSTDAAFPLNRYLDQLPEPPRPTSSGHYQSNSQAASELLLSPFSAEPNTLLEAVRAGNGDGVIRLISSGYSTAERTQDGQTVLHFCAIYNDAEIAQLLLDHGADINARDNQLRSPLSVALSSEALSVANVLVQRGCSLTGSIDMIFPLIQRIEEIPGIRPLIKTLAPKFNKAASGPYLIHQALETNDLQSLEILLSAGFDPNVRNRHGIPPLYQAMVQQQVHAVRLLLAHGANKNDYLPPETRDKLDESIRFHQRLTTFIDTGYVPLEIAARLLRDVEMTRVLLESGADVNYVYPIDDTNTDIHQGGVVLSGLGDEEYFETAKVIIDSGADMHIKGHNGRDPFLWANACSNTKLTEYMLTHGADVNHFYYDDYPTALFLCAEWDSRENAKVLLKHGADLTIKNNSGQTALDIARSAQHHEMVAVLEGAT</sequence>
<dbReference type="Gene3D" id="1.25.40.20">
    <property type="entry name" value="Ankyrin repeat-containing domain"/>
    <property type="match status" value="3"/>
</dbReference>
<dbReference type="PANTHER" id="PTHR24198">
    <property type="entry name" value="ANKYRIN REPEAT AND PROTEIN KINASE DOMAIN-CONTAINING PROTEIN"/>
    <property type="match status" value="1"/>
</dbReference>
<keyword evidence="1" id="KW-0677">Repeat</keyword>
<comment type="caution">
    <text evidence="6">The sequence shown here is derived from an EMBL/GenBank/DDBJ whole genome shotgun (WGS) entry which is preliminary data.</text>
</comment>
<dbReference type="PROSITE" id="PS50088">
    <property type="entry name" value="ANK_REPEAT"/>
    <property type="match status" value="4"/>
</dbReference>
<feature type="domain" description="Azaphilone pigments biosynthesis cluster protein L N-terminal" evidence="5">
    <location>
        <begin position="2"/>
        <end position="95"/>
    </location>
</feature>
<gene>
    <name evidence="6" type="ORF">Daesc_004999</name>
</gene>
<organism evidence="6 7">
    <name type="scientific">Daldinia eschscholtzii</name>
    <dbReference type="NCBI Taxonomy" id="292717"/>
    <lineage>
        <taxon>Eukaryota</taxon>
        <taxon>Fungi</taxon>
        <taxon>Dikarya</taxon>
        <taxon>Ascomycota</taxon>
        <taxon>Pezizomycotina</taxon>
        <taxon>Sordariomycetes</taxon>
        <taxon>Xylariomycetidae</taxon>
        <taxon>Xylariales</taxon>
        <taxon>Hypoxylaceae</taxon>
        <taxon>Daldinia</taxon>
    </lineage>
</organism>
<evidence type="ECO:0000256" key="3">
    <source>
        <dbReference type="PROSITE-ProRule" id="PRU00023"/>
    </source>
</evidence>
<dbReference type="Pfam" id="PF12796">
    <property type="entry name" value="Ank_2"/>
    <property type="match status" value="3"/>
</dbReference>
<keyword evidence="2 3" id="KW-0040">ANK repeat</keyword>
<evidence type="ECO:0000256" key="2">
    <source>
        <dbReference type="ARBA" id="ARBA00023043"/>
    </source>
</evidence>
<dbReference type="InterPro" id="IPR036770">
    <property type="entry name" value="Ankyrin_rpt-contain_sf"/>
</dbReference>
<feature type="repeat" description="ANK" evidence="3">
    <location>
        <begin position="447"/>
        <end position="480"/>
    </location>
</feature>